<dbReference type="EMBL" id="BAABME010017257">
    <property type="protein sequence ID" value="GAA0149410.1"/>
    <property type="molecule type" value="Genomic_DNA"/>
</dbReference>
<dbReference type="Proteomes" id="UP001454036">
    <property type="component" value="Unassembled WGS sequence"/>
</dbReference>
<accession>A0AAV3PCQ5</accession>
<name>A0AAV3PCQ5_LITER</name>
<protein>
    <submittedName>
        <fullName evidence="1">Uncharacterized protein</fullName>
    </submittedName>
</protein>
<dbReference type="AlphaFoldDB" id="A0AAV3PCQ5"/>
<organism evidence="1 2">
    <name type="scientific">Lithospermum erythrorhizon</name>
    <name type="common">Purple gromwell</name>
    <name type="synonym">Lithospermum officinale var. erythrorhizon</name>
    <dbReference type="NCBI Taxonomy" id="34254"/>
    <lineage>
        <taxon>Eukaryota</taxon>
        <taxon>Viridiplantae</taxon>
        <taxon>Streptophyta</taxon>
        <taxon>Embryophyta</taxon>
        <taxon>Tracheophyta</taxon>
        <taxon>Spermatophyta</taxon>
        <taxon>Magnoliopsida</taxon>
        <taxon>eudicotyledons</taxon>
        <taxon>Gunneridae</taxon>
        <taxon>Pentapetalae</taxon>
        <taxon>asterids</taxon>
        <taxon>lamiids</taxon>
        <taxon>Boraginales</taxon>
        <taxon>Boraginaceae</taxon>
        <taxon>Boraginoideae</taxon>
        <taxon>Lithospermeae</taxon>
        <taxon>Lithospermum</taxon>
    </lineage>
</organism>
<comment type="caution">
    <text evidence="1">The sequence shown here is derived from an EMBL/GenBank/DDBJ whole genome shotgun (WGS) entry which is preliminary data.</text>
</comment>
<proteinExistence type="predicted"/>
<sequence length="120" mass="14324">MKFRGWRTYVGGWVRLGDLCKNDKMFMMSISMGYFELSVPDTICYYYYKRPFDYLDNGLLQLKTDANVYDMTKWILGVIEISLYVTDPTKEMVRSMLYGQLYSEVRESWPKCVLKELENE</sequence>
<keyword evidence="2" id="KW-1185">Reference proteome</keyword>
<evidence type="ECO:0000313" key="1">
    <source>
        <dbReference type="EMBL" id="GAA0149410.1"/>
    </source>
</evidence>
<gene>
    <name evidence="1" type="ORF">LIER_36927</name>
</gene>
<reference evidence="1 2" key="1">
    <citation type="submission" date="2024-01" db="EMBL/GenBank/DDBJ databases">
        <title>The complete chloroplast genome sequence of Lithospermum erythrorhizon: insights into the phylogenetic relationship among Boraginaceae species and the maternal lineages of purple gromwells.</title>
        <authorList>
            <person name="Okada T."/>
            <person name="Watanabe K."/>
        </authorList>
    </citation>
    <scope>NUCLEOTIDE SEQUENCE [LARGE SCALE GENOMIC DNA]</scope>
</reference>
<evidence type="ECO:0000313" key="2">
    <source>
        <dbReference type="Proteomes" id="UP001454036"/>
    </source>
</evidence>